<evidence type="ECO:0000313" key="1">
    <source>
        <dbReference type="EMBL" id="QDZ17783.1"/>
    </source>
</evidence>
<organism evidence="1 2">
    <name type="scientific">Chloropicon primus</name>
    <dbReference type="NCBI Taxonomy" id="1764295"/>
    <lineage>
        <taxon>Eukaryota</taxon>
        <taxon>Viridiplantae</taxon>
        <taxon>Chlorophyta</taxon>
        <taxon>Chloropicophyceae</taxon>
        <taxon>Chloropicales</taxon>
        <taxon>Chloropicaceae</taxon>
        <taxon>Chloropicon</taxon>
    </lineage>
</organism>
<proteinExistence type="predicted"/>
<sequence>MNTPFFGCCGWAASSIVPTKRYKTYTAAIFEDFSQLSGFSKIDRESVESLLRDENWPLTLKHASLVKKTVEYVKFNHDKLPKLGRKLRARALKGLHKKDTKYTSVAVVLMKKVVEETNSAVQMNYYIEYFLEVIAQLLVSHSNVFHYQAVSLLNLILRQPLFVENNSGVIHFQKVLGFCGAIKALEIDYHILGQIGGDSASKDCSALVISNCFLCFGYLLKLANKFKLNLPEEDVLLDFCSDLVLSKIMADDAGKELIRSLEDFENRQSLPRSYPMLSESLLSLFSEVNSAKTLSGLLLDKLLKKGAFCSGELLQSILLGLEKEIESFGGTISYLYETFMEACTALYAKDLVQACNLVTFLFSSRILGFLDVDVESKAFEQWLYLRSVEVEEEDQGGRGSTLKDLEARFARSERGERRMLRFLCVLENWAMGEDVGDESMKSTLKELEERGLALGYKECSLSVSRVALKDPTDYKDPNICPYESQIMLEEMLLALGSGTI</sequence>
<keyword evidence="2" id="KW-1185">Reference proteome</keyword>
<protein>
    <submittedName>
        <fullName evidence="1">Uncharacterized protein</fullName>
    </submittedName>
</protein>
<dbReference type="AlphaFoldDB" id="A0A5B8MBQ0"/>
<dbReference type="InterPro" id="IPR049152">
    <property type="entry name" value="EFR3-like_ARM"/>
</dbReference>
<dbReference type="Proteomes" id="UP000316726">
    <property type="component" value="Chromosome 1"/>
</dbReference>
<name>A0A5B8MBQ0_9CHLO</name>
<dbReference type="Pfam" id="PF21052">
    <property type="entry name" value="EFR3_ARM"/>
    <property type="match status" value="1"/>
</dbReference>
<dbReference type="EMBL" id="CP031034">
    <property type="protein sequence ID" value="QDZ17783.1"/>
    <property type="molecule type" value="Genomic_DNA"/>
</dbReference>
<gene>
    <name evidence="1" type="ORF">A3770_01p03010</name>
</gene>
<evidence type="ECO:0000313" key="2">
    <source>
        <dbReference type="Proteomes" id="UP000316726"/>
    </source>
</evidence>
<reference evidence="1 2" key="1">
    <citation type="submission" date="2018-07" db="EMBL/GenBank/DDBJ databases">
        <title>The complete nuclear genome of the prasinophyte Chloropicon primus (CCMP1205).</title>
        <authorList>
            <person name="Pombert J.-F."/>
            <person name="Otis C."/>
            <person name="Turmel M."/>
            <person name="Lemieux C."/>
        </authorList>
    </citation>
    <scope>NUCLEOTIDE SEQUENCE [LARGE SCALE GENOMIC DNA]</scope>
    <source>
        <strain evidence="1 2">CCMP1205</strain>
    </source>
</reference>
<accession>A0A5B8MBQ0</accession>